<dbReference type="PANTHER" id="PTHR10466:SF0">
    <property type="entry name" value="PHOSPHOMANNOMUTASE"/>
    <property type="match status" value="1"/>
</dbReference>
<dbReference type="Pfam" id="PF03332">
    <property type="entry name" value="PMM"/>
    <property type="match status" value="1"/>
</dbReference>
<evidence type="ECO:0000256" key="10">
    <source>
        <dbReference type="RuleBase" id="RU361118"/>
    </source>
</evidence>
<accession>A0ABR2VBN5</accession>
<dbReference type="InterPro" id="IPR006379">
    <property type="entry name" value="HAD-SF_hydro_IIB"/>
</dbReference>
<evidence type="ECO:0000256" key="5">
    <source>
        <dbReference type="ARBA" id="ARBA00012730"/>
    </source>
</evidence>
<comment type="pathway">
    <text evidence="2 10">Nucleotide-sugar biosynthesis; GDP-alpha-D-mannose biosynthesis; alpha-D-mannose 1-phosphate from D-fructose 6-phosphate: step 2/2.</text>
</comment>
<name>A0ABR2VBN5_9PEZI</name>
<comment type="function">
    <text evidence="10">Involved in the synthesis of the GDP-mannose and dolichol-phosphate-mannose required for a number of critical mannosyl transfer reactions.</text>
</comment>
<dbReference type="Proteomes" id="UP001408356">
    <property type="component" value="Unassembled WGS sequence"/>
</dbReference>
<evidence type="ECO:0000256" key="8">
    <source>
        <dbReference type="ARBA" id="ARBA00022842"/>
    </source>
</evidence>
<dbReference type="InterPro" id="IPR023214">
    <property type="entry name" value="HAD_sf"/>
</dbReference>
<gene>
    <name evidence="11" type="ORF">SUNI508_13799</name>
</gene>
<dbReference type="CDD" id="cd02585">
    <property type="entry name" value="HAD_PMM"/>
    <property type="match status" value="1"/>
</dbReference>
<evidence type="ECO:0000256" key="2">
    <source>
        <dbReference type="ARBA" id="ARBA00004699"/>
    </source>
</evidence>
<keyword evidence="6 10" id="KW-0963">Cytoplasm</keyword>
<proteinExistence type="inferred from homology"/>
<keyword evidence="9 10" id="KW-0413">Isomerase</keyword>
<dbReference type="EMBL" id="JARVKF010000048">
    <property type="protein sequence ID" value="KAK9424048.1"/>
    <property type="molecule type" value="Genomic_DNA"/>
</dbReference>
<keyword evidence="8" id="KW-0460">Magnesium</keyword>
<dbReference type="NCBIfam" id="TIGR01484">
    <property type="entry name" value="HAD-SF-IIB"/>
    <property type="match status" value="1"/>
</dbReference>
<comment type="subunit">
    <text evidence="4 10">Homodimer.</text>
</comment>
<comment type="catalytic activity">
    <reaction evidence="10">
        <text>alpha-D-mannose 1-phosphate = D-mannose 6-phosphate</text>
        <dbReference type="Rhea" id="RHEA:11140"/>
        <dbReference type="ChEBI" id="CHEBI:58409"/>
        <dbReference type="ChEBI" id="CHEBI:58735"/>
        <dbReference type="EC" id="5.4.2.8"/>
    </reaction>
</comment>
<evidence type="ECO:0000256" key="3">
    <source>
        <dbReference type="ARBA" id="ARBA00009736"/>
    </source>
</evidence>
<evidence type="ECO:0000256" key="1">
    <source>
        <dbReference type="ARBA" id="ARBA00004496"/>
    </source>
</evidence>
<dbReference type="Gene3D" id="3.40.50.1000">
    <property type="entry name" value="HAD superfamily/HAD-like"/>
    <property type="match status" value="1"/>
</dbReference>
<sequence length="268" mass="30658">MSIEETTYLPLQARPMKNRFCLFDLDGTLCPENQAVSPEMHLLLRRLRSKCTIGYVSGGSLNKQQWQASTLDVPVTSLFDFCFAENGLTAFRLGVQLTGNNFVRHIGEENYKRFVNWVLRYIADLDIPIKRGTFVEFRSGNVNISPVGQGATPEEMESFQCYDREHGIRKAMIEKLKAEFSELNLTGAIGGKTCFDVFPVGWSKTYCLKHVEAEKERSNLVYDEIHFFGDKIYYGGNDYELYEDERTIGHGVESPQDTMRQIKKLFGL</sequence>
<dbReference type="PANTHER" id="PTHR10466">
    <property type="entry name" value="PHOSPHOMANNOMUTASE"/>
    <property type="match status" value="1"/>
</dbReference>
<dbReference type="InterPro" id="IPR036412">
    <property type="entry name" value="HAD-like_sf"/>
</dbReference>
<dbReference type="InterPro" id="IPR043169">
    <property type="entry name" value="PMM_cap"/>
</dbReference>
<dbReference type="Gene3D" id="3.30.1240.20">
    <property type="match status" value="1"/>
</dbReference>
<keyword evidence="12" id="KW-1185">Reference proteome</keyword>
<evidence type="ECO:0000256" key="7">
    <source>
        <dbReference type="ARBA" id="ARBA00022723"/>
    </source>
</evidence>
<organism evidence="11 12">
    <name type="scientific">Seiridium unicorne</name>
    <dbReference type="NCBI Taxonomy" id="138068"/>
    <lineage>
        <taxon>Eukaryota</taxon>
        <taxon>Fungi</taxon>
        <taxon>Dikarya</taxon>
        <taxon>Ascomycota</taxon>
        <taxon>Pezizomycotina</taxon>
        <taxon>Sordariomycetes</taxon>
        <taxon>Xylariomycetidae</taxon>
        <taxon>Amphisphaeriales</taxon>
        <taxon>Sporocadaceae</taxon>
        <taxon>Seiridium</taxon>
    </lineage>
</organism>
<evidence type="ECO:0000313" key="11">
    <source>
        <dbReference type="EMBL" id="KAK9424048.1"/>
    </source>
</evidence>
<comment type="similarity">
    <text evidence="3 10">Belongs to the eukaryotic PMM family.</text>
</comment>
<reference evidence="11 12" key="1">
    <citation type="journal article" date="2024" name="J. Plant Pathol.">
        <title>Sequence and assembly of the genome of Seiridium unicorne, isolate CBS 538.82, causal agent of cypress canker disease.</title>
        <authorList>
            <person name="Scali E."/>
            <person name="Rocca G.D."/>
            <person name="Danti R."/>
            <person name="Garbelotto M."/>
            <person name="Barberini S."/>
            <person name="Baroncelli R."/>
            <person name="Emiliani G."/>
        </authorList>
    </citation>
    <scope>NUCLEOTIDE SEQUENCE [LARGE SCALE GENOMIC DNA]</scope>
    <source>
        <strain evidence="11 12">BM-138-508</strain>
    </source>
</reference>
<evidence type="ECO:0000256" key="4">
    <source>
        <dbReference type="ARBA" id="ARBA00011738"/>
    </source>
</evidence>
<dbReference type="InterPro" id="IPR005002">
    <property type="entry name" value="PMM"/>
</dbReference>
<protein>
    <recommendedName>
        <fullName evidence="5 10">Phosphomannomutase</fullName>
        <ecNumber evidence="5 10">5.4.2.8</ecNumber>
    </recommendedName>
</protein>
<dbReference type="EC" id="5.4.2.8" evidence="5 10"/>
<dbReference type="SUPFAM" id="SSF56784">
    <property type="entry name" value="HAD-like"/>
    <property type="match status" value="1"/>
</dbReference>
<keyword evidence="7" id="KW-0479">Metal-binding</keyword>
<evidence type="ECO:0000256" key="6">
    <source>
        <dbReference type="ARBA" id="ARBA00022490"/>
    </source>
</evidence>
<evidence type="ECO:0000256" key="9">
    <source>
        <dbReference type="ARBA" id="ARBA00023235"/>
    </source>
</evidence>
<comment type="caution">
    <text evidence="11">The sequence shown here is derived from an EMBL/GenBank/DDBJ whole genome shotgun (WGS) entry which is preliminary data.</text>
</comment>
<evidence type="ECO:0000313" key="12">
    <source>
        <dbReference type="Proteomes" id="UP001408356"/>
    </source>
</evidence>
<comment type="subcellular location">
    <subcellularLocation>
        <location evidence="1 10">Cytoplasm</location>
    </subcellularLocation>
</comment>